<evidence type="ECO:0000313" key="2">
    <source>
        <dbReference type="Proteomes" id="UP001153954"/>
    </source>
</evidence>
<gene>
    <name evidence="1" type="ORF">EEDITHA_LOCUS15218</name>
</gene>
<dbReference type="Proteomes" id="UP001153954">
    <property type="component" value="Unassembled WGS sequence"/>
</dbReference>
<keyword evidence="2" id="KW-1185">Reference proteome</keyword>
<name>A0AAU9UU45_EUPED</name>
<evidence type="ECO:0000313" key="1">
    <source>
        <dbReference type="EMBL" id="CAH2100340.1"/>
    </source>
</evidence>
<proteinExistence type="predicted"/>
<protein>
    <submittedName>
        <fullName evidence="1">Uncharacterized protein</fullName>
    </submittedName>
</protein>
<accession>A0AAU9UU45</accession>
<reference evidence="1" key="1">
    <citation type="submission" date="2022-03" db="EMBL/GenBank/DDBJ databases">
        <authorList>
            <person name="Tunstrom K."/>
        </authorList>
    </citation>
    <scope>NUCLEOTIDE SEQUENCE</scope>
</reference>
<dbReference type="EMBL" id="CAKOGL010000022">
    <property type="protein sequence ID" value="CAH2100340.1"/>
    <property type="molecule type" value="Genomic_DNA"/>
</dbReference>
<sequence length="140" mass="15862">MAIGASDFSVDCPVYDGKTAVKDVLKPTTSWSTQFNQCKCFILRRFKQRDNVLVRGEVFFKSDIANPQNICKPRKNVKMINQVTIPNTVAVKKAKLNDVKKLLGKHFGTEWESLPDLTFYRETLTSQKALPETTATGEIY</sequence>
<comment type="caution">
    <text evidence="1">The sequence shown here is derived from an EMBL/GenBank/DDBJ whole genome shotgun (WGS) entry which is preliminary data.</text>
</comment>
<dbReference type="AlphaFoldDB" id="A0AAU9UU45"/>
<organism evidence="1 2">
    <name type="scientific">Euphydryas editha</name>
    <name type="common">Edith's checkerspot</name>
    <dbReference type="NCBI Taxonomy" id="104508"/>
    <lineage>
        <taxon>Eukaryota</taxon>
        <taxon>Metazoa</taxon>
        <taxon>Ecdysozoa</taxon>
        <taxon>Arthropoda</taxon>
        <taxon>Hexapoda</taxon>
        <taxon>Insecta</taxon>
        <taxon>Pterygota</taxon>
        <taxon>Neoptera</taxon>
        <taxon>Endopterygota</taxon>
        <taxon>Lepidoptera</taxon>
        <taxon>Glossata</taxon>
        <taxon>Ditrysia</taxon>
        <taxon>Papilionoidea</taxon>
        <taxon>Nymphalidae</taxon>
        <taxon>Nymphalinae</taxon>
        <taxon>Euphydryas</taxon>
    </lineage>
</organism>